<keyword evidence="2" id="KW-1185">Reference proteome</keyword>
<dbReference type="EMBL" id="CP077365">
    <property type="protein sequence ID" value="QXB47656.1"/>
    <property type="molecule type" value="Genomic_DNA"/>
</dbReference>
<dbReference type="InterPro" id="IPR022568">
    <property type="entry name" value="DUF2824"/>
</dbReference>
<dbReference type="Proteomes" id="UP000683517">
    <property type="component" value="Chromosome"/>
</dbReference>
<gene>
    <name evidence="1" type="ORF">I6L30_06555</name>
</gene>
<name>A0ABX8L6I5_9GAMM</name>
<sequence>MHLVKLDDLEEINKIILNEHVQKDICDDPTRNEKVLDLSGHEWIGVVEDNITQGLFLLIKHNSIAIEIHTCLLPSLRGSKAVEAGKLILKLIFENHQKVISWIPENNRKAKLFAKMLGFQVEGINRASFLKDGKLLDQFLVGLTKGEYSCQ</sequence>
<evidence type="ECO:0000313" key="1">
    <source>
        <dbReference type="EMBL" id="QXB47656.1"/>
    </source>
</evidence>
<dbReference type="Pfam" id="PF11039">
    <property type="entry name" value="DUF2824"/>
    <property type="match status" value="1"/>
</dbReference>
<protein>
    <submittedName>
        <fullName evidence="1">GNAT family N-acetyltransferase</fullName>
    </submittedName>
</protein>
<accession>A0ABX8L6I5</accession>
<proteinExistence type="predicted"/>
<reference evidence="1 2" key="1">
    <citation type="submission" date="2021-06" db="EMBL/GenBank/DDBJ databases">
        <title>FDA dAtabase for Regulatory Grade micrObial Sequences (FDA-ARGOS): Supporting development and validation of Infectious Disease Dx tests.</title>
        <authorList>
            <person name="Sproer C."/>
            <person name="Gronow S."/>
            <person name="Severitt S."/>
            <person name="Schroder I."/>
            <person name="Tallon L."/>
            <person name="Sadzewicz L."/>
            <person name="Zhao X."/>
            <person name="Boylan J."/>
            <person name="Ott S."/>
            <person name="Bowen H."/>
            <person name="Vavikolanu K."/>
            <person name="Mehta A."/>
            <person name="Aluvathingal J."/>
            <person name="Nadendla S."/>
            <person name="Lowell S."/>
            <person name="Myers T."/>
            <person name="Yan Y."/>
        </authorList>
    </citation>
    <scope>NUCLEOTIDE SEQUENCE [LARGE SCALE GENOMIC DNA]</scope>
    <source>
        <strain evidence="1 2">FDAARGOS 1400</strain>
    </source>
</reference>
<organism evidence="1 2">
    <name type="scientific">Acinetobacter seifertii</name>
    <dbReference type="NCBI Taxonomy" id="1530123"/>
    <lineage>
        <taxon>Bacteria</taxon>
        <taxon>Pseudomonadati</taxon>
        <taxon>Pseudomonadota</taxon>
        <taxon>Gammaproteobacteria</taxon>
        <taxon>Moraxellales</taxon>
        <taxon>Moraxellaceae</taxon>
        <taxon>Acinetobacter</taxon>
        <taxon>Acinetobacter calcoaceticus/baumannii complex</taxon>
    </lineage>
</organism>
<dbReference type="RefSeq" id="WP_216985566.1">
    <property type="nucleotide sequence ID" value="NZ_CP077365.1"/>
</dbReference>
<evidence type="ECO:0000313" key="2">
    <source>
        <dbReference type="Proteomes" id="UP000683517"/>
    </source>
</evidence>